<keyword evidence="8" id="KW-0625">Polysaccharide transport</keyword>
<keyword evidence="10" id="KW-0626">Porin</keyword>
<comment type="caution">
    <text evidence="17">The sequence shown here is derived from an EMBL/GenBank/DDBJ whole genome shotgun (WGS) entry which is preliminary data.</text>
</comment>
<reference evidence="17 18" key="1">
    <citation type="submission" date="2024-09" db="EMBL/GenBank/DDBJ databases">
        <authorList>
            <person name="Sun Q."/>
            <person name="Mori K."/>
        </authorList>
    </citation>
    <scope>NUCLEOTIDE SEQUENCE [LARGE SCALE GENOMIC DNA]</scope>
    <source>
        <strain evidence="17 18">NCAIM B.02621</strain>
    </source>
</reference>
<dbReference type="InterPro" id="IPR054765">
    <property type="entry name" value="SLBB_dom"/>
</dbReference>
<evidence type="ECO:0000256" key="2">
    <source>
        <dbReference type="ARBA" id="ARBA00009450"/>
    </source>
</evidence>
<name>A0ABV6QYH9_9CAUL</name>
<dbReference type="Proteomes" id="UP001589906">
    <property type="component" value="Unassembled WGS sequence"/>
</dbReference>
<organism evidence="17 18">
    <name type="scientific">Brevundimonas balnearis</name>
    <dbReference type="NCBI Taxonomy" id="1572858"/>
    <lineage>
        <taxon>Bacteria</taxon>
        <taxon>Pseudomonadati</taxon>
        <taxon>Pseudomonadota</taxon>
        <taxon>Alphaproteobacteria</taxon>
        <taxon>Caulobacterales</taxon>
        <taxon>Caulobacteraceae</taxon>
        <taxon>Brevundimonas</taxon>
    </lineage>
</organism>
<keyword evidence="7" id="KW-0732">Signal</keyword>
<evidence type="ECO:0000313" key="17">
    <source>
        <dbReference type="EMBL" id="MFC0632429.1"/>
    </source>
</evidence>
<sequence length="381" mass="39253">MIRTVGLSLAIAAVGACSTLPRDGPTNRAIETAAAEASTFDIVELDYAASEVIRTSPPAAFSSLALMSSEAPTDVIEIGDTLSVSIFEPGGAVFGGGAAGAAGAPAVATQALPPLIVNRDGTVTIAFAGPVRVAGMTPQQAEQQIRRALTGRLVSPQVIVAAPESPSNGVTVLGSVASPGRVPLSPNAPLLLDVIANAGGASGPAENITVTVTRRGRSASAPLMAVYANDIENIRLERGDLVNLVSQPRRFSSFGALGAITLTEMPTGDVSLTSALSSLGGLNDAAANARSVLVFRFERPEVAARLGVSAPGTPRGVPVVYRLNLADPEGFFTANNFLVQSEDVIYVPRADFAEMRKFFETVQALTRIVYDVRVASALGED</sequence>
<evidence type="ECO:0000256" key="7">
    <source>
        <dbReference type="ARBA" id="ARBA00022729"/>
    </source>
</evidence>
<dbReference type="PANTHER" id="PTHR33619:SF3">
    <property type="entry name" value="POLYSACCHARIDE EXPORT PROTEIN GFCE-RELATED"/>
    <property type="match status" value="1"/>
</dbReference>
<protein>
    <submittedName>
        <fullName evidence="17">Polysaccharide biosynthesis/export family protein</fullName>
    </submittedName>
</protein>
<gene>
    <name evidence="17" type="ORF">ACFFGE_00845</name>
</gene>
<keyword evidence="6" id="KW-0812">Transmembrane</keyword>
<feature type="domain" description="Polysaccharide export protein N-terminal" evidence="15">
    <location>
        <begin position="70"/>
        <end position="160"/>
    </location>
</feature>
<dbReference type="Pfam" id="PF22461">
    <property type="entry name" value="SLBB_2"/>
    <property type="match status" value="1"/>
</dbReference>
<dbReference type="Gene3D" id="3.10.560.10">
    <property type="entry name" value="Outer membrane lipoprotein wza domain like"/>
    <property type="match status" value="2"/>
</dbReference>
<dbReference type="InterPro" id="IPR049712">
    <property type="entry name" value="Poly_export"/>
</dbReference>
<evidence type="ECO:0000259" key="16">
    <source>
        <dbReference type="Pfam" id="PF22461"/>
    </source>
</evidence>
<dbReference type="Gene3D" id="3.30.1950.10">
    <property type="entry name" value="wza like domain"/>
    <property type="match status" value="1"/>
</dbReference>
<keyword evidence="3" id="KW-0813">Transport</keyword>
<feature type="domain" description="SLBB" evidence="16">
    <location>
        <begin position="170"/>
        <end position="243"/>
    </location>
</feature>
<accession>A0ABV6QYH9</accession>
<keyword evidence="18" id="KW-1185">Reference proteome</keyword>
<dbReference type="PROSITE" id="PS51257">
    <property type="entry name" value="PROKAR_LIPOPROTEIN"/>
    <property type="match status" value="1"/>
</dbReference>
<evidence type="ECO:0000259" key="15">
    <source>
        <dbReference type="Pfam" id="PF02563"/>
    </source>
</evidence>
<comment type="subcellular location">
    <subcellularLocation>
        <location evidence="1">Cell outer membrane</location>
        <topology evidence="1">Multi-pass membrane protein</topology>
    </subcellularLocation>
</comment>
<dbReference type="InterPro" id="IPR003715">
    <property type="entry name" value="Poly_export_N"/>
</dbReference>
<keyword evidence="9" id="KW-0406">Ion transport</keyword>
<keyword evidence="4" id="KW-1134">Transmembrane beta strand</keyword>
<keyword evidence="12" id="KW-0564">Palmitate</keyword>
<comment type="similarity">
    <text evidence="2">Belongs to the BexD/CtrA/VexA family.</text>
</comment>
<proteinExistence type="inferred from homology"/>
<keyword evidence="13" id="KW-0998">Cell outer membrane</keyword>
<evidence type="ECO:0000256" key="3">
    <source>
        <dbReference type="ARBA" id="ARBA00022448"/>
    </source>
</evidence>
<evidence type="ECO:0000256" key="6">
    <source>
        <dbReference type="ARBA" id="ARBA00022692"/>
    </source>
</evidence>
<dbReference type="EMBL" id="JBHLSW010000002">
    <property type="protein sequence ID" value="MFC0632429.1"/>
    <property type="molecule type" value="Genomic_DNA"/>
</dbReference>
<evidence type="ECO:0000256" key="11">
    <source>
        <dbReference type="ARBA" id="ARBA00023136"/>
    </source>
</evidence>
<evidence type="ECO:0000256" key="10">
    <source>
        <dbReference type="ARBA" id="ARBA00023114"/>
    </source>
</evidence>
<dbReference type="PANTHER" id="PTHR33619">
    <property type="entry name" value="POLYSACCHARIDE EXPORT PROTEIN GFCE-RELATED"/>
    <property type="match status" value="1"/>
</dbReference>
<keyword evidence="11" id="KW-0472">Membrane</keyword>
<evidence type="ECO:0000256" key="8">
    <source>
        <dbReference type="ARBA" id="ARBA00023047"/>
    </source>
</evidence>
<evidence type="ECO:0000256" key="14">
    <source>
        <dbReference type="ARBA" id="ARBA00023288"/>
    </source>
</evidence>
<evidence type="ECO:0000256" key="13">
    <source>
        <dbReference type="ARBA" id="ARBA00023237"/>
    </source>
</evidence>
<evidence type="ECO:0000256" key="5">
    <source>
        <dbReference type="ARBA" id="ARBA00022597"/>
    </source>
</evidence>
<keyword evidence="5" id="KW-0762">Sugar transport</keyword>
<evidence type="ECO:0000256" key="4">
    <source>
        <dbReference type="ARBA" id="ARBA00022452"/>
    </source>
</evidence>
<keyword evidence="14" id="KW-0449">Lipoprotein</keyword>
<evidence type="ECO:0000256" key="12">
    <source>
        <dbReference type="ARBA" id="ARBA00023139"/>
    </source>
</evidence>
<evidence type="ECO:0000313" key="18">
    <source>
        <dbReference type="Proteomes" id="UP001589906"/>
    </source>
</evidence>
<dbReference type="Pfam" id="PF02563">
    <property type="entry name" value="Poly_export"/>
    <property type="match status" value="1"/>
</dbReference>
<evidence type="ECO:0000256" key="9">
    <source>
        <dbReference type="ARBA" id="ARBA00023065"/>
    </source>
</evidence>
<evidence type="ECO:0000256" key="1">
    <source>
        <dbReference type="ARBA" id="ARBA00004571"/>
    </source>
</evidence>
<dbReference type="RefSeq" id="WP_376833367.1">
    <property type="nucleotide sequence ID" value="NZ_JBHLSW010000002.1"/>
</dbReference>